<dbReference type="EMBL" id="GISG01284729">
    <property type="protein sequence ID" value="MBA4679799.1"/>
    <property type="molecule type" value="Transcribed_RNA"/>
</dbReference>
<keyword evidence="1" id="KW-0812">Transmembrane</keyword>
<reference evidence="2" key="1">
    <citation type="journal article" date="2013" name="J. Plant Res.">
        <title>Effect of fungi and light on seed germination of three Opuntia species from semiarid lands of central Mexico.</title>
        <authorList>
            <person name="Delgado-Sanchez P."/>
            <person name="Jimenez-Bremont J.F."/>
            <person name="Guerrero-Gonzalez Mde L."/>
            <person name="Flores J."/>
        </authorList>
    </citation>
    <scope>NUCLEOTIDE SEQUENCE</scope>
    <source>
        <tissue evidence="2">Cladode</tissue>
    </source>
</reference>
<evidence type="ECO:0000256" key="1">
    <source>
        <dbReference type="SAM" id="Phobius"/>
    </source>
</evidence>
<dbReference type="AlphaFoldDB" id="A0A7C9AZS1"/>
<name>A0A7C9AZS1_OPUST</name>
<keyword evidence="1" id="KW-0472">Membrane</keyword>
<protein>
    <submittedName>
        <fullName evidence="2">Uncharacterized protein</fullName>
    </submittedName>
</protein>
<sequence>MPSCCAPDFKKAPNFSASRSKLDTCSSNPLNLSVAAALTLSNSLWNFLFFTFNISTSFAPLFNNSSMILTFFSPSFSLLLISLTFSSSAIAISCLNRLNSFSTFPLLAINSPFS</sequence>
<accession>A0A7C9AZS1</accession>
<feature type="transmembrane region" description="Helical" evidence="1">
    <location>
        <begin position="68"/>
        <end position="92"/>
    </location>
</feature>
<proteinExistence type="predicted"/>
<feature type="transmembrane region" description="Helical" evidence="1">
    <location>
        <begin position="29"/>
        <end position="48"/>
    </location>
</feature>
<organism evidence="2">
    <name type="scientific">Opuntia streptacantha</name>
    <name type="common">Prickly pear cactus</name>
    <name type="synonym">Opuntia cardona</name>
    <dbReference type="NCBI Taxonomy" id="393608"/>
    <lineage>
        <taxon>Eukaryota</taxon>
        <taxon>Viridiplantae</taxon>
        <taxon>Streptophyta</taxon>
        <taxon>Embryophyta</taxon>
        <taxon>Tracheophyta</taxon>
        <taxon>Spermatophyta</taxon>
        <taxon>Magnoliopsida</taxon>
        <taxon>eudicotyledons</taxon>
        <taxon>Gunneridae</taxon>
        <taxon>Pentapetalae</taxon>
        <taxon>Caryophyllales</taxon>
        <taxon>Cactineae</taxon>
        <taxon>Cactaceae</taxon>
        <taxon>Opuntioideae</taxon>
        <taxon>Opuntia</taxon>
    </lineage>
</organism>
<evidence type="ECO:0000313" key="2">
    <source>
        <dbReference type="EMBL" id="MBA4679799.1"/>
    </source>
</evidence>
<keyword evidence="1" id="KW-1133">Transmembrane helix</keyword>
<reference evidence="2" key="2">
    <citation type="submission" date="2020-07" db="EMBL/GenBank/DDBJ databases">
        <authorList>
            <person name="Vera ALvarez R."/>
            <person name="Arias-Moreno D.M."/>
            <person name="Jimenez-Jacinto V."/>
            <person name="Jimenez-Bremont J.F."/>
            <person name="Swaminathan K."/>
            <person name="Moose S.P."/>
            <person name="Guerrero-Gonzalez M.L."/>
            <person name="Marino-Ramirez L."/>
            <person name="Landsman D."/>
            <person name="Rodriguez-Kessler M."/>
            <person name="Delgado-Sanchez P."/>
        </authorList>
    </citation>
    <scope>NUCLEOTIDE SEQUENCE</scope>
    <source>
        <tissue evidence="2">Cladode</tissue>
    </source>
</reference>